<name>A0A495E7E3_9MICC</name>
<reference evidence="3 4" key="1">
    <citation type="submission" date="2018-10" db="EMBL/GenBank/DDBJ databases">
        <title>Genomic Encyclopedia of Type Strains, Phase IV (KMG-IV): sequencing the most valuable type-strain genomes for metagenomic binning, comparative biology and taxonomic classification.</title>
        <authorList>
            <person name="Goeker M."/>
        </authorList>
    </citation>
    <scope>NUCLEOTIDE SEQUENCE [LARGE SCALE GENOMIC DNA]</scope>
    <source>
        <strain evidence="3 4">DSM 25586</strain>
    </source>
</reference>
<dbReference type="PANTHER" id="PTHR36933">
    <property type="entry name" value="SLL0788 PROTEIN"/>
    <property type="match status" value="1"/>
</dbReference>
<evidence type="ECO:0000313" key="3">
    <source>
        <dbReference type="EMBL" id="RKR12581.1"/>
    </source>
</evidence>
<dbReference type="PROSITE" id="PS51257">
    <property type="entry name" value="PROKAR_LIPOPROTEIN"/>
    <property type="match status" value="1"/>
</dbReference>
<comment type="caution">
    <text evidence="3">The sequence shown here is derived from an EMBL/GenBank/DDBJ whole genome shotgun (WGS) entry which is preliminary data.</text>
</comment>
<feature type="signal peptide" evidence="1">
    <location>
        <begin position="1"/>
        <end position="19"/>
    </location>
</feature>
<protein>
    <submittedName>
        <fullName evidence="3">Uncharacterized protein (DUF305 family)</fullName>
    </submittedName>
</protein>
<organism evidence="3 4">
    <name type="scientific">Arthrobacter oryzae</name>
    <dbReference type="NCBI Taxonomy" id="409290"/>
    <lineage>
        <taxon>Bacteria</taxon>
        <taxon>Bacillati</taxon>
        <taxon>Actinomycetota</taxon>
        <taxon>Actinomycetes</taxon>
        <taxon>Micrococcales</taxon>
        <taxon>Micrococcaceae</taxon>
        <taxon>Arthrobacter</taxon>
    </lineage>
</organism>
<evidence type="ECO:0000256" key="1">
    <source>
        <dbReference type="SAM" id="SignalP"/>
    </source>
</evidence>
<dbReference type="RefSeq" id="WP_120955411.1">
    <property type="nucleotide sequence ID" value="NZ_RBIR01000013.1"/>
</dbReference>
<dbReference type="InterPro" id="IPR005183">
    <property type="entry name" value="DUF305_CopM-like"/>
</dbReference>
<dbReference type="OrthoDB" id="26872at2"/>
<proteinExistence type="predicted"/>
<feature type="domain" description="DUF305" evidence="2">
    <location>
        <begin position="58"/>
        <end position="199"/>
    </location>
</feature>
<gene>
    <name evidence="3" type="ORF">C8D78_3834</name>
</gene>
<keyword evidence="1" id="KW-0732">Signal</keyword>
<dbReference type="PANTHER" id="PTHR36933:SF1">
    <property type="entry name" value="SLL0788 PROTEIN"/>
    <property type="match status" value="1"/>
</dbReference>
<feature type="chain" id="PRO_5039136530" evidence="1">
    <location>
        <begin position="20"/>
        <end position="202"/>
    </location>
</feature>
<dbReference type="AlphaFoldDB" id="A0A495E7E3"/>
<dbReference type="Proteomes" id="UP000276055">
    <property type="component" value="Unassembled WGS sequence"/>
</dbReference>
<accession>A0A495E7E3</accession>
<dbReference type="EMBL" id="RBIR01000013">
    <property type="protein sequence ID" value="RKR12581.1"/>
    <property type="molecule type" value="Genomic_DNA"/>
</dbReference>
<evidence type="ECO:0000313" key="4">
    <source>
        <dbReference type="Proteomes" id="UP000276055"/>
    </source>
</evidence>
<sequence>MNKTLTISATALAAIIALAGCSTTPGSNPGSTMAGMGNGTTAASSRPAAADAGHNGTDTLFAQGMIPHHAQAVEMSETMLAKQGADARIKALATKIKAAQGPEIEKMTGWLTAWNEPAQMAGGHAMSGMMGDDDLKRLDAAQGNEAAKLFLQQMIAHHGGAVEMANAEVRSGENADAVRLGRDIASAQTREIADMKQLLAAL</sequence>
<dbReference type="InterPro" id="IPR012347">
    <property type="entry name" value="Ferritin-like"/>
</dbReference>
<dbReference type="Pfam" id="PF03713">
    <property type="entry name" value="DUF305"/>
    <property type="match status" value="1"/>
</dbReference>
<dbReference type="Gene3D" id="1.20.1260.10">
    <property type="match status" value="1"/>
</dbReference>
<evidence type="ECO:0000259" key="2">
    <source>
        <dbReference type="Pfam" id="PF03713"/>
    </source>
</evidence>